<evidence type="ECO:0000313" key="2">
    <source>
        <dbReference type="Proteomes" id="UP000322553"/>
    </source>
</evidence>
<organism evidence="1 2">
    <name type="scientific">Kushneria phosphatilytica</name>
    <dbReference type="NCBI Taxonomy" id="657387"/>
    <lineage>
        <taxon>Bacteria</taxon>
        <taxon>Pseudomonadati</taxon>
        <taxon>Pseudomonadota</taxon>
        <taxon>Gammaproteobacteria</taxon>
        <taxon>Oceanospirillales</taxon>
        <taxon>Halomonadaceae</taxon>
        <taxon>Kushneria</taxon>
    </lineage>
</organism>
<dbReference type="RefSeq" id="WP_070977595.1">
    <property type="nucleotide sequence ID" value="NZ_CP043420.1"/>
</dbReference>
<gene>
    <name evidence="1" type="ORF">FY550_08935</name>
</gene>
<dbReference type="PROSITE" id="PS51257">
    <property type="entry name" value="PROKAR_LIPOPROTEIN"/>
    <property type="match status" value="1"/>
</dbReference>
<sequence length="263" mass="29494">MVVTRHLFSTTLLVAACLLTSHASAVNATPLSRITLQELADKPVSWPFAFYDAPRQHDPDMTRNRFAAEFDNLSLRYRIKGLSAASRAMQQWRQAVQSLSDDQRVPGNIDPAWLMAHPRHDTGITHTITIGYCQPSSTVSRWGTDGIKQFSWQSGMTTHDITANWSLPEGFSHDWAWLITPTGHVQRFGYSGWNSDPIPIPAGSRIVPELTLSAVAAQWMNHALPQFLATRLPGNDCRQWQYDPDTLKGDARMSFSTMNDNSQ</sequence>
<reference evidence="1 2" key="1">
    <citation type="submission" date="2019-08" db="EMBL/GenBank/DDBJ databases">
        <title>Complete genome sequence of Kushneria sp. YCWA18, a halophilic phosphate-solubilizing bacterium isolated from Daqiao saltern in China.</title>
        <authorList>
            <person name="Du G.-X."/>
            <person name="Qu L.-Y."/>
        </authorList>
    </citation>
    <scope>NUCLEOTIDE SEQUENCE [LARGE SCALE GENOMIC DNA]</scope>
    <source>
        <strain evidence="1 2">YCWA18</strain>
    </source>
</reference>
<proteinExistence type="predicted"/>
<dbReference type="OrthoDB" id="7060856at2"/>
<accession>A0A1S1NX60</accession>
<dbReference type="Gene3D" id="3.10.560.10">
    <property type="entry name" value="Outer membrane lipoprotein wza domain like"/>
    <property type="match status" value="1"/>
</dbReference>
<protein>
    <submittedName>
        <fullName evidence="1">Uncharacterized protein</fullName>
    </submittedName>
</protein>
<evidence type="ECO:0000313" key="1">
    <source>
        <dbReference type="EMBL" id="QEL11250.1"/>
    </source>
</evidence>
<dbReference type="STRING" id="657387.BH688_05185"/>
<name>A0A1S1NX60_9GAMM</name>
<dbReference type="Pfam" id="PF06251">
    <property type="entry name" value="Caps_syn_GfcC_C"/>
    <property type="match status" value="1"/>
</dbReference>
<dbReference type="KEGG" id="kuy:FY550_08935"/>
<dbReference type="AlphaFoldDB" id="A0A1S1NX60"/>
<dbReference type="InterPro" id="IPR010425">
    <property type="entry name" value="Caps_synth_GfcC-like_C"/>
</dbReference>
<dbReference type="EMBL" id="CP043420">
    <property type="protein sequence ID" value="QEL11250.1"/>
    <property type="molecule type" value="Genomic_DNA"/>
</dbReference>
<keyword evidence="2" id="KW-1185">Reference proteome</keyword>
<dbReference type="Proteomes" id="UP000322553">
    <property type="component" value="Chromosome"/>
</dbReference>